<keyword evidence="2" id="KW-1185">Reference proteome</keyword>
<reference evidence="1" key="2">
    <citation type="submission" date="2022-03" db="EMBL/GenBank/DDBJ databases">
        <title>Draft title - Genomic analysis of global carrot germplasm unveils the trajectory of domestication and the origin of high carotenoid orange carrot.</title>
        <authorList>
            <person name="Iorizzo M."/>
            <person name="Ellison S."/>
            <person name="Senalik D."/>
            <person name="Macko-Podgorni A."/>
            <person name="Grzebelus D."/>
            <person name="Bostan H."/>
            <person name="Rolling W."/>
            <person name="Curaba J."/>
            <person name="Simon P."/>
        </authorList>
    </citation>
    <scope>NUCLEOTIDE SEQUENCE</scope>
    <source>
        <tissue evidence="1">Leaf</tissue>
    </source>
</reference>
<dbReference type="EMBL" id="CP093351">
    <property type="protein sequence ID" value="WOH14227.1"/>
    <property type="molecule type" value="Genomic_DNA"/>
</dbReference>
<proteinExistence type="predicted"/>
<dbReference type="PANTHER" id="PTHR35123:SF3">
    <property type="entry name" value="TRANSMEMBRANE PROTEIN"/>
    <property type="match status" value="1"/>
</dbReference>
<accession>A0AAF1BEL4</accession>
<sequence length="124" mass="14590">MLLQKMFEGHLSTRYEVLMSVDPKLGRPRRCWSQKLNSRLKGFRVSRLRKLNWKAYSVVIWSRKIARIYAELVNRILNIQGVCPGIIFSCQWGLPVLSHPNAKCRRSALRFERNSSFNDIILTR</sequence>
<dbReference type="PANTHER" id="PTHR35123">
    <property type="entry name" value="OS07G0633900 PROTEIN-RELATED"/>
    <property type="match status" value="1"/>
</dbReference>
<dbReference type="Proteomes" id="UP000077755">
    <property type="component" value="Chromosome 9"/>
</dbReference>
<reference evidence="1" key="1">
    <citation type="journal article" date="2016" name="Nat. Genet.">
        <title>A high-quality carrot genome assembly provides new insights into carotenoid accumulation and asterid genome evolution.</title>
        <authorList>
            <person name="Iorizzo M."/>
            <person name="Ellison S."/>
            <person name="Senalik D."/>
            <person name="Zeng P."/>
            <person name="Satapoomin P."/>
            <person name="Huang J."/>
            <person name="Bowman M."/>
            <person name="Iovene M."/>
            <person name="Sanseverino W."/>
            <person name="Cavagnaro P."/>
            <person name="Yildiz M."/>
            <person name="Macko-Podgorni A."/>
            <person name="Moranska E."/>
            <person name="Grzebelus E."/>
            <person name="Grzebelus D."/>
            <person name="Ashrafi H."/>
            <person name="Zheng Z."/>
            <person name="Cheng S."/>
            <person name="Spooner D."/>
            <person name="Van Deynze A."/>
            <person name="Simon P."/>
        </authorList>
    </citation>
    <scope>NUCLEOTIDE SEQUENCE</scope>
    <source>
        <tissue evidence="1">Leaf</tissue>
    </source>
</reference>
<organism evidence="1 2">
    <name type="scientific">Daucus carota subsp. sativus</name>
    <name type="common">Carrot</name>
    <dbReference type="NCBI Taxonomy" id="79200"/>
    <lineage>
        <taxon>Eukaryota</taxon>
        <taxon>Viridiplantae</taxon>
        <taxon>Streptophyta</taxon>
        <taxon>Embryophyta</taxon>
        <taxon>Tracheophyta</taxon>
        <taxon>Spermatophyta</taxon>
        <taxon>Magnoliopsida</taxon>
        <taxon>eudicotyledons</taxon>
        <taxon>Gunneridae</taxon>
        <taxon>Pentapetalae</taxon>
        <taxon>asterids</taxon>
        <taxon>campanulids</taxon>
        <taxon>Apiales</taxon>
        <taxon>Apiaceae</taxon>
        <taxon>Apioideae</taxon>
        <taxon>Scandiceae</taxon>
        <taxon>Daucinae</taxon>
        <taxon>Daucus</taxon>
        <taxon>Daucus sect. Daucus</taxon>
    </lineage>
</organism>
<protein>
    <submittedName>
        <fullName evidence="1">Uncharacterized protein</fullName>
    </submittedName>
</protein>
<dbReference type="AlphaFoldDB" id="A0AAF1BEL4"/>
<evidence type="ECO:0000313" key="2">
    <source>
        <dbReference type="Proteomes" id="UP000077755"/>
    </source>
</evidence>
<evidence type="ECO:0000313" key="1">
    <source>
        <dbReference type="EMBL" id="WOH14227.1"/>
    </source>
</evidence>
<gene>
    <name evidence="1" type="ORF">DCAR_0933744</name>
</gene>
<name>A0AAF1BEL4_DAUCS</name>